<dbReference type="STRING" id="1296100.A0A1B9FX50"/>
<dbReference type="AlphaFoldDB" id="A0A1B9FX50"/>
<dbReference type="InterPro" id="IPR006047">
    <property type="entry name" value="GH13_cat_dom"/>
</dbReference>
<dbReference type="InterPro" id="IPR045857">
    <property type="entry name" value="O16G_dom_2"/>
</dbReference>
<dbReference type="PANTHER" id="PTHR10357">
    <property type="entry name" value="ALPHA-AMYLASE FAMILY MEMBER"/>
    <property type="match status" value="1"/>
</dbReference>
<dbReference type="GO" id="GO:0005987">
    <property type="term" value="P:sucrose catabolic process"/>
    <property type="evidence" value="ECO:0007669"/>
    <property type="project" value="TreeGrafter"/>
</dbReference>
<evidence type="ECO:0000256" key="2">
    <source>
        <dbReference type="ARBA" id="ARBA00026248"/>
    </source>
</evidence>
<dbReference type="GO" id="GO:0000025">
    <property type="term" value="P:maltose catabolic process"/>
    <property type="evidence" value="ECO:0007669"/>
    <property type="project" value="TreeGrafter"/>
</dbReference>
<evidence type="ECO:0000313" key="5">
    <source>
        <dbReference type="EMBL" id="WVW85888.1"/>
    </source>
</evidence>
<dbReference type="Gene3D" id="2.60.40.1180">
    <property type="entry name" value="Golgi alpha-mannosidase II"/>
    <property type="match status" value="1"/>
</dbReference>
<dbReference type="KEGG" id="kbi:30212109"/>
<evidence type="ECO:0000313" key="6">
    <source>
        <dbReference type="Proteomes" id="UP000092730"/>
    </source>
</evidence>
<dbReference type="FunFam" id="3.20.20.80:FF:000087">
    <property type="entry name" value="Oligo-1,6-glucosidase IMA1"/>
    <property type="match status" value="1"/>
</dbReference>
<keyword evidence="2" id="KW-0462">Maltose metabolism</keyword>
<dbReference type="SMART" id="SM00642">
    <property type="entry name" value="Aamy"/>
    <property type="match status" value="1"/>
</dbReference>
<reference evidence="4" key="3">
    <citation type="submission" date="2014-01" db="EMBL/GenBank/DDBJ databases">
        <title>Evolution of pathogenesis and genome organization in the Tremellales.</title>
        <authorList>
            <person name="Cuomo C."/>
            <person name="Litvintseva A."/>
            <person name="Heitman J."/>
            <person name="Chen Y."/>
            <person name="Sun S."/>
            <person name="Springer D."/>
            <person name="Dromer F."/>
            <person name="Young S."/>
            <person name="Zeng Q."/>
            <person name="Chapman S."/>
            <person name="Gujja S."/>
            <person name="Saif S."/>
            <person name="Birren B."/>
        </authorList>
    </citation>
    <scope>NUCLEOTIDE SEQUENCE</scope>
    <source>
        <strain evidence="4">CBS 10118</strain>
    </source>
</reference>
<dbReference type="InterPro" id="IPR017853">
    <property type="entry name" value="GH"/>
</dbReference>
<dbReference type="GO" id="GO:0004575">
    <property type="term" value="F:sucrose alpha-glucosidase activity"/>
    <property type="evidence" value="ECO:0007669"/>
    <property type="project" value="TreeGrafter"/>
</dbReference>
<dbReference type="OrthoDB" id="2564097at2759"/>
<dbReference type="Gene3D" id="3.20.20.80">
    <property type="entry name" value="Glycosidases"/>
    <property type="match status" value="1"/>
</dbReference>
<protein>
    <recommendedName>
        <fullName evidence="3">Glycosyl hydrolase family 13 catalytic domain-containing protein</fullName>
    </recommendedName>
</protein>
<name>A0A1B9FX50_9TREE</name>
<evidence type="ECO:0000259" key="3">
    <source>
        <dbReference type="SMART" id="SM00642"/>
    </source>
</evidence>
<dbReference type="Pfam" id="PF00128">
    <property type="entry name" value="Alpha-amylase"/>
    <property type="match status" value="1"/>
</dbReference>
<keyword evidence="6" id="KW-1185">Reference proteome</keyword>
<gene>
    <name evidence="4" type="ORF">I302_07710</name>
    <name evidence="5" type="ORF">I302_107926</name>
</gene>
<dbReference type="PANTHER" id="PTHR10357:SF179">
    <property type="entry name" value="NEUTRAL AND BASIC AMINO ACID TRANSPORT PROTEIN RBAT"/>
    <property type="match status" value="1"/>
</dbReference>
<reference evidence="5" key="2">
    <citation type="submission" date="2013-07" db="EMBL/GenBank/DDBJ databases">
        <authorList>
            <consortium name="The Broad Institute Genome Sequencing Platform"/>
            <person name="Cuomo C."/>
            <person name="Litvintseva A."/>
            <person name="Chen Y."/>
            <person name="Heitman J."/>
            <person name="Sun S."/>
            <person name="Springer D."/>
            <person name="Dromer F."/>
            <person name="Young S.K."/>
            <person name="Zeng Q."/>
            <person name="Gargeya S."/>
            <person name="Fitzgerald M."/>
            <person name="Abouelleil A."/>
            <person name="Alvarado L."/>
            <person name="Berlin A.M."/>
            <person name="Chapman S.B."/>
            <person name="Dewar J."/>
            <person name="Goldberg J."/>
            <person name="Griggs A."/>
            <person name="Gujja S."/>
            <person name="Hansen M."/>
            <person name="Howarth C."/>
            <person name="Imamovic A."/>
            <person name="Larimer J."/>
            <person name="McCowan C."/>
            <person name="Murphy C."/>
            <person name="Pearson M."/>
            <person name="Priest M."/>
            <person name="Roberts A."/>
            <person name="Saif S."/>
            <person name="Shea T."/>
            <person name="Sykes S."/>
            <person name="Wortman J."/>
            <person name="Nusbaum C."/>
            <person name="Birren B."/>
        </authorList>
    </citation>
    <scope>NUCLEOTIDE SEQUENCE</scope>
    <source>
        <strain evidence="5">CBS 10118</strain>
    </source>
</reference>
<feature type="domain" description="Glycosyl hydrolase family 13 catalytic" evidence="3">
    <location>
        <begin position="16"/>
        <end position="435"/>
    </location>
</feature>
<dbReference type="FunFam" id="3.90.400.10:FF:000004">
    <property type="entry name" value="Oligo-1,6-glucosidase"/>
    <property type="match status" value="1"/>
</dbReference>
<dbReference type="GeneID" id="30212109"/>
<evidence type="ECO:0000313" key="4">
    <source>
        <dbReference type="EMBL" id="OCF23356.1"/>
    </source>
</evidence>
<reference evidence="5" key="4">
    <citation type="submission" date="2024-02" db="EMBL/GenBank/DDBJ databases">
        <title>Comparative genomics of Cryptococcus and Kwoniella reveals pathogenesis evolution and contrasting modes of karyotype evolution via chromosome fusion or intercentromeric recombination.</title>
        <authorList>
            <person name="Coelho M.A."/>
            <person name="David-Palma M."/>
            <person name="Shea T."/>
            <person name="Bowers K."/>
            <person name="McGinley-Smith S."/>
            <person name="Mohammad A.W."/>
            <person name="Gnirke A."/>
            <person name="Yurkov A.M."/>
            <person name="Nowrousian M."/>
            <person name="Sun S."/>
            <person name="Cuomo C.A."/>
            <person name="Heitman J."/>
        </authorList>
    </citation>
    <scope>NUCLEOTIDE SEQUENCE</scope>
    <source>
        <strain evidence="5">CBS 10118</strain>
    </source>
</reference>
<dbReference type="RefSeq" id="XP_019044426.1">
    <property type="nucleotide sequence ID" value="XM_019194303.1"/>
</dbReference>
<evidence type="ECO:0000256" key="1">
    <source>
        <dbReference type="ARBA" id="ARBA00008061"/>
    </source>
</evidence>
<dbReference type="Gene3D" id="3.90.400.10">
    <property type="entry name" value="Oligo-1,6-glucosidase, Domain 2"/>
    <property type="match status" value="1"/>
</dbReference>
<organism evidence="4">
    <name type="scientific">Kwoniella bestiolae CBS 10118</name>
    <dbReference type="NCBI Taxonomy" id="1296100"/>
    <lineage>
        <taxon>Eukaryota</taxon>
        <taxon>Fungi</taxon>
        <taxon>Dikarya</taxon>
        <taxon>Basidiomycota</taxon>
        <taxon>Agaricomycotina</taxon>
        <taxon>Tremellomycetes</taxon>
        <taxon>Tremellales</taxon>
        <taxon>Cryptococcaceae</taxon>
        <taxon>Kwoniella</taxon>
    </lineage>
</organism>
<reference evidence="4" key="1">
    <citation type="submission" date="2013-07" db="EMBL/GenBank/DDBJ databases">
        <title>The Genome Sequence of Cryptococcus bestiolae CBS10118.</title>
        <authorList>
            <consortium name="The Broad Institute Genome Sequencing Platform"/>
            <person name="Cuomo C."/>
            <person name="Litvintseva A."/>
            <person name="Chen Y."/>
            <person name="Heitman J."/>
            <person name="Sun S."/>
            <person name="Springer D."/>
            <person name="Dromer F."/>
            <person name="Young S.K."/>
            <person name="Zeng Q."/>
            <person name="Gargeya S."/>
            <person name="Fitzgerald M."/>
            <person name="Abouelleil A."/>
            <person name="Alvarado L."/>
            <person name="Berlin A.M."/>
            <person name="Chapman S.B."/>
            <person name="Dewar J."/>
            <person name="Goldberg J."/>
            <person name="Griggs A."/>
            <person name="Gujja S."/>
            <person name="Hansen M."/>
            <person name="Howarth C."/>
            <person name="Imamovic A."/>
            <person name="Larimer J."/>
            <person name="McCowan C."/>
            <person name="Murphy C."/>
            <person name="Pearson M."/>
            <person name="Priest M."/>
            <person name="Roberts A."/>
            <person name="Saif S."/>
            <person name="Shea T."/>
            <person name="Sykes S."/>
            <person name="Wortman J."/>
            <person name="Nusbaum C."/>
            <person name="Birren B."/>
        </authorList>
    </citation>
    <scope>NUCLEOTIDE SEQUENCE [LARGE SCALE GENOMIC DNA]</scope>
    <source>
        <strain evidence="4">CBS 10118</strain>
    </source>
</reference>
<dbReference type="Proteomes" id="UP000092730">
    <property type="component" value="Chromosome 7"/>
</dbReference>
<dbReference type="SUPFAM" id="SSF51011">
    <property type="entry name" value="Glycosyl hydrolase domain"/>
    <property type="match status" value="1"/>
</dbReference>
<dbReference type="InterPro" id="IPR013780">
    <property type="entry name" value="Glyco_hydro_b"/>
</dbReference>
<dbReference type="CDD" id="cd11333">
    <property type="entry name" value="AmyAc_SI_OligoGlu_DGase"/>
    <property type="match status" value="1"/>
</dbReference>
<proteinExistence type="inferred from homology"/>
<dbReference type="EMBL" id="CP144547">
    <property type="protein sequence ID" value="WVW85888.1"/>
    <property type="molecule type" value="Genomic_DNA"/>
</dbReference>
<dbReference type="VEuPathDB" id="FungiDB:I302_07710"/>
<dbReference type="SUPFAM" id="SSF51445">
    <property type="entry name" value="(Trans)glycosidases"/>
    <property type="match status" value="1"/>
</dbReference>
<comment type="similarity">
    <text evidence="1">Belongs to the glycosyl hydrolase 13 family.</text>
</comment>
<dbReference type="GO" id="GO:0004574">
    <property type="term" value="F:oligo-1,6-glucosidase activity"/>
    <property type="evidence" value="ECO:0007669"/>
    <property type="project" value="TreeGrafter"/>
</dbReference>
<sequence>MSQNVEAWWKEAVVYQIYPSSFKDDNGDGVGDIAGITSKIPYMKALGIDVVWLSPIFKSPQMDMGYDISDYREIDQRYGSLEDVDRLIAALKRNGMKLMLDLVVNHTSDQHPWFLESKQGKTSLKRDWYIWRPAKYDDEGNRVPPNNWRSMFFGGSVWEWDENSQEYYLHCFCKEQPDLNWDSEDVRKAVYETLRFWLDRGVGGFRMDVINMISKDALYPDAPIIEPGVPTQPAISLMCNGPRVHEYLQAINSVLKEYDAMTVGEVPAVYTPKDMVSYVHPDRNEIQMAFEYALCTLDYTSGARHIAKKWTLDDVRRVIGEWQVGMHSMGGWNALYLENHDQPRSISRWTDDSAEYRRKGAKMLALFQTTLGGTVYVYQGQEIGMVNVPTNWPLEDYLDVATIATVNSLKNSNRTDEEKSKLIASFLTRARDNSRTPFPWDATENAGFTTGKPWMRINVDFEQCNAASQVPDISSVLSFWKEMLQVRKSNKALTYGDFKDISDGHPQLFVYTRSYQSETFLVLLNWSKEHVDASFYCKGSLIAGTVLASSTTLHPYEGRLYQL</sequence>
<dbReference type="GO" id="GO:0033934">
    <property type="term" value="F:glucan 1,4-alpha-maltotriohydrolase activity"/>
    <property type="evidence" value="ECO:0007669"/>
    <property type="project" value="TreeGrafter"/>
</dbReference>
<dbReference type="GO" id="GO:0004556">
    <property type="term" value="F:alpha-amylase activity"/>
    <property type="evidence" value="ECO:0007669"/>
    <property type="project" value="TreeGrafter"/>
</dbReference>
<dbReference type="EMBL" id="KI894024">
    <property type="protein sequence ID" value="OCF23356.1"/>
    <property type="molecule type" value="Genomic_DNA"/>
</dbReference>
<accession>A0A1B9FX50</accession>